<proteinExistence type="predicted"/>
<sequence length="162" mass="17391">MPVDFLAFCQLHHDAYQRYAHQVIADRITATHVLQHALGDLVLTWHEALAGPRTAAVAWSTLTRRIRRATATAGSPAGALYRFVPAGEADAVVLHRLAGLTLAETADTLGTEAASVAGLLDLFDRRLSATPATALRACWRTVVHELASATAGDRMPAPANRY</sequence>
<evidence type="ECO:0008006" key="3">
    <source>
        <dbReference type="Google" id="ProtNLM"/>
    </source>
</evidence>
<protein>
    <recommendedName>
        <fullName evidence="3">RNA polymerase sigma factor 70 region 4 type 2 domain-containing protein</fullName>
    </recommendedName>
</protein>
<dbReference type="EMBL" id="JBHSPW010000001">
    <property type="protein sequence ID" value="MFC5891765.1"/>
    <property type="molecule type" value="Genomic_DNA"/>
</dbReference>
<evidence type="ECO:0000313" key="1">
    <source>
        <dbReference type="EMBL" id="MFC5891765.1"/>
    </source>
</evidence>
<organism evidence="1 2">
    <name type="scientific">Streptomyces ramulosus</name>
    <dbReference type="NCBI Taxonomy" id="47762"/>
    <lineage>
        <taxon>Bacteria</taxon>
        <taxon>Bacillati</taxon>
        <taxon>Actinomycetota</taxon>
        <taxon>Actinomycetes</taxon>
        <taxon>Kitasatosporales</taxon>
        <taxon>Streptomycetaceae</taxon>
        <taxon>Streptomyces</taxon>
    </lineage>
</organism>
<name>A0ABW1FC53_9ACTN</name>
<reference evidence="2" key="1">
    <citation type="journal article" date="2019" name="Int. J. Syst. Evol. Microbiol.">
        <title>The Global Catalogue of Microorganisms (GCM) 10K type strain sequencing project: providing services to taxonomists for standard genome sequencing and annotation.</title>
        <authorList>
            <consortium name="The Broad Institute Genomics Platform"/>
            <consortium name="The Broad Institute Genome Sequencing Center for Infectious Disease"/>
            <person name="Wu L."/>
            <person name="Ma J."/>
        </authorList>
    </citation>
    <scope>NUCLEOTIDE SEQUENCE [LARGE SCALE GENOMIC DNA]</scope>
    <source>
        <strain evidence="2">CGMCC 1.15809</strain>
    </source>
</reference>
<gene>
    <name evidence="1" type="ORF">ACFP3M_02865</name>
</gene>
<keyword evidence="2" id="KW-1185">Reference proteome</keyword>
<dbReference type="Proteomes" id="UP001596241">
    <property type="component" value="Unassembled WGS sequence"/>
</dbReference>
<dbReference type="RefSeq" id="WP_345080928.1">
    <property type="nucleotide sequence ID" value="NZ_BAAAWG010000006.1"/>
</dbReference>
<comment type="caution">
    <text evidence="1">The sequence shown here is derived from an EMBL/GenBank/DDBJ whole genome shotgun (WGS) entry which is preliminary data.</text>
</comment>
<evidence type="ECO:0000313" key="2">
    <source>
        <dbReference type="Proteomes" id="UP001596241"/>
    </source>
</evidence>
<accession>A0ABW1FC53</accession>